<dbReference type="EMBL" id="WAGX01000003">
    <property type="protein sequence ID" value="KAB1440594.1"/>
    <property type="molecule type" value="Genomic_DNA"/>
</dbReference>
<evidence type="ECO:0000256" key="8">
    <source>
        <dbReference type="SAM" id="Coils"/>
    </source>
</evidence>
<evidence type="ECO:0000256" key="7">
    <source>
        <dbReference type="ARBA" id="ARBA00023012"/>
    </source>
</evidence>
<dbReference type="PANTHER" id="PTHR34220">
    <property type="entry name" value="SENSOR HISTIDINE KINASE YPDA"/>
    <property type="match status" value="1"/>
</dbReference>
<accession>A0A7V7QNM5</accession>
<dbReference type="RefSeq" id="WP_151141208.1">
    <property type="nucleotide sequence ID" value="NZ_WAGX01000003.1"/>
</dbReference>
<evidence type="ECO:0000256" key="4">
    <source>
        <dbReference type="ARBA" id="ARBA00022553"/>
    </source>
</evidence>
<dbReference type="Pfam" id="PF06580">
    <property type="entry name" value="His_kinase"/>
    <property type="match status" value="1"/>
</dbReference>
<feature type="transmembrane region" description="Helical" evidence="9">
    <location>
        <begin position="186"/>
        <end position="204"/>
    </location>
</feature>
<dbReference type="Pfam" id="PF02518">
    <property type="entry name" value="HATPase_c"/>
    <property type="match status" value="1"/>
</dbReference>
<dbReference type="OrthoDB" id="9809348at2"/>
<evidence type="ECO:0000256" key="1">
    <source>
        <dbReference type="ARBA" id="ARBA00000085"/>
    </source>
</evidence>
<dbReference type="EC" id="2.7.13.3" evidence="3"/>
<dbReference type="InterPro" id="IPR010559">
    <property type="entry name" value="Sig_transdc_His_kin_internal"/>
</dbReference>
<keyword evidence="6" id="KW-0418">Kinase</keyword>
<dbReference type="Proteomes" id="UP000461768">
    <property type="component" value="Unassembled WGS sequence"/>
</dbReference>
<feature type="domain" description="Histidine kinase" evidence="10">
    <location>
        <begin position="391"/>
        <end position="493"/>
    </location>
</feature>
<evidence type="ECO:0000259" key="11">
    <source>
        <dbReference type="PROSITE" id="PS50885"/>
    </source>
</evidence>
<evidence type="ECO:0000256" key="3">
    <source>
        <dbReference type="ARBA" id="ARBA00012438"/>
    </source>
</evidence>
<dbReference type="Gene3D" id="3.30.565.10">
    <property type="entry name" value="Histidine kinase-like ATPase, C-terminal domain"/>
    <property type="match status" value="1"/>
</dbReference>
<evidence type="ECO:0000313" key="12">
    <source>
        <dbReference type="EMBL" id="KAB1440594.1"/>
    </source>
</evidence>
<dbReference type="Gene3D" id="6.10.340.10">
    <property type="match status" value="1"/>
</dbReference>
<keyword evidence="8" id="KW-0175">Coiled coil</keyword>
<sequence length="494" mass="57795">MLKKRLISFWNELSLKTKLYMIMISVGVLMTVAILVNASVIYGFIGDVKVLMDDNLSSYKFQEALKQEADDFEKLIRNNTSENEKKFVQSCEVTQKNLRAIPYDYRLTGEARYAITWNIKNSYEEYKKQRDKVLSMRSNETGYIKELYKTYQMQDYIQDYAARLMKEVLDGGNIYYEERVVFLKRFPYVICISGLLALTLFFYLTGMLTKNIITVLSDLVHASKGIEKNDFTVRDVKWEGKDEVGQLVYAFNKMKHSMQDYVHTLEEKREVEEKLHKQELEQTKLEQRFSEAQLQLIKSQLNPHFLFNTLNMIFRMTQIEEAPTSQEMLRVLSNLLRYSLRTTAPFAPLNQELRIVEDYMYIQEKRFGDRISWKIECDVQTQMIELPVFLLQPLVENAVIHGISMKEDGGSIKIAIKQNMEQLYIEVSDTGLGMKLEKLEQIRSAIKQRGKGVGIGLGNIYRRISAYYEHGEVQVDSRENEGTRIQIILGRRKQ</sequence>
<dbReference type="PROSITE" id="PS50109">
    <property type="entry name" value="HIS_KIN"/>
    <property type="match status" value="1"/>
</dbReference>
<dbReference type="InterPro" id="IPR003594">
    <property type="entry name" value="HATPase_dom"/>
</dbReference>
<evidence type="ECO:0000256" key="5">
    <source>
        <dbReference type="ARBA" id="ARBA00022679"/>
    </source>
</evidence>
<gene>
    <name evidence="12" type="ORF">F7O84_01825</name>
</gene>
<protein>
    <recommendedName>
        <fullName evidence="3">histidine kinase</fullName>
        <ecNumber evidence="3">2.7.13.3</ecNumber>
    </recommendedName>
</protein>
<organism evidence="12 13">
    <name type="scientific">Candidatus Galacturonatibacter soehngenii</name>
    <dbReference type="NCBI Taxonomy" id="2307010"/>
    <lineage>
        <taxon>Bacteria</taxon>
        <taxon>Bacillati</taxon>
        <taxon>Bacillota</taxon>
        <taxon>Clostridia</taxon>
        <taxon>Lachnospirales</taxon>
        <taxon>Lachnospiraceae</taxon>
        <taxon>Candidatus Galacturonatibacter</taxon>
    </lineage>
</organism>
<dbReference type="InterPro" id="IPR050640">
    <property type="entry name" value="Bact_2-comp_sensor_kinase"/>
</dbReference>
<dbReference type="GO" id="GO:0000155">
    <property type="term" value="F:phosphorelay sensor kinase activity"/>
    <property type="evidence" value="ECO:0007669"/>
    <property type="project" value="InterPro"/>
</dbReference>
<reference evidence="12 13" key="2">
    <citation type="submission" date="2020-02" db="EMBL/GenBank/DDBJ databases">
        <title>Candidatus Galacturonibacter soehngenii shows hetero-acetogenic catabolism of galacturonic acid but lacks a canonical carbon monoxide dehydrogenase/acetyl-CoA synthase complex.</title>
        <authorList>
            <person name="Diender M."/>
            <person name="Stouten G.R."/>
            <person name="Petersen J.F."/>
            <person name="Nielsen P.H."/>
            <person name="Dueholm M.S."/>
            <person name="Pronk J.T."/>
            <person name="Van Loosdrecht M.C.M."/>
        </authorList>
    </citation>
    <scope>NUCLEOTIDE SEQUENCE [LARGE SCALE GENOMIC DNA]</scope>
    <source>
        <strain evidence="12">GalUA</strain>
    </source>
</reference>
<keyword evidence="4" id="KW-0597">Phosphoprotein</keyword>
<reference evidence="12 13" key="1">
    <citation type="submission" date="2019-09" db="EMBL/GenBank/DDBJ databases">
        <authorList>
            <person name="Valk L.C."/>
        </authorList>
    </citation>
    <scope>NUCLEOTIDE SEQUENCE [LARGE SCALE GENOMIC DNA]</scope>
    <source>
        <strain evidence="12">GalUA</strain>
    </source>
</reference>
<dbReference type="PROSITE" id="PS50885">
    <property type="entry name" value="HAMP"/>
    <property type="match status" value="1"/>
</dbReference>
<keyword evidence="9" id="KW-0472">Membrane</keyword>
<comment type="caution">
    <text evidence="12">The sequence shown here is derived from an EMBL/GenBank/DDBJ whole genome shotgun (WGS) entry which is preliminary data.</text>
</comment>
<evidence type="ECO:0000256" key="9">
    <source>
        <dbReference type="SAM" id="Phobius"/>
    </source>
</evidence>
<evidence type="ECO:0000313" key="13">
    <source>
        <dbReference type="Proteomes" id="UP000461768"/>
    </source>
</evidence>
<dbReference type="InterPro" id="IPR036890">
    <property type="entry name" value="HATPase_C_sf"/>
</dbReference>
<evidence type="ECO:0000259" key="10">
    <source>
        <dbReference type="PROSITE" id="PS50109"/>
    </source>
</evidence>
<proteinExistence type="predicted"/>
<dbReference type="SMART" id="SM00387">
    <property type="entry name" value="HATPase_c"/>
    <property type="match status" value="1"/>
</dbReference>
<comment type="subcellular location">
    <subcellularLocation>
        <location evidence="2">Membrane</location>
    </subcellularLocation>
</comment>
<dbReference type="InterPro" id="IPR005467">
    <property type="entry name" value="His_kinase_dom"/>
</dbReference>
<dbReference type="GO" id="GO:0016020">
    <property type="term" value="C:membrane"/>
    <property type="evidence" value="ECO:0007669"/>
    <property type="project" value="UniProtKB-SubCell"/>
</dbReference>
<dbReference type="CDD" id="cd06225">
    <property type="entry name" value="HAMP"/>
    <property type="match status" value="1"/>
</dbReference>
<keyword evidence="13" id="KW-1185">Reference proteome</keyword>
<keyword evidence="7" id="KW-0902">Two-component regulatory system</keyword>
<keyword evidence="9" id="KW-1133">Transmembrane helix</keyword>
<evidence type="ECO:0000256" key="2">
    <source>
        <dbReference type="ARBA" id="ARBA00004370"/>
    </source>
</evidence>
<dbReference type="SUPFAM" id="SSF55874">
    <property type="entry name" value="ATPase domain of HSP90 chaperone/DNA topoisomerase II/histidine kinase"/>
    <property type="match status" value="1"/>
</dbReference>
<dbReference type="InterPro" id="IPR003660">
    <property type="entry name" value="HAMP_dom"/>
</dbReference>
<dbReference type="SUPFAM" id="SSF158472">
    <property type="entry name" value="HAMP domain-like"/>
    <property type="match status" value="1"/>
</dbReference>
<evidence type="ECO:0000256" key="6">
    <source>
        <dbReference type="ARBA" id="ARBA00022777"/>
    </source>
</evidence>
<dbReference type="PANTHER" id="PTHR34220:SF7">
    <property type="entry name" value="SENSOR HISTIDINE KINASE YPDA"/>
    <property type="match status" value="1"/>
</dbReference>
<name>A0A7V7QNM5_9FIRM</name>
<feature type="domain" description="HAMP" evidence="11">
    <location>
        <begin position="210"/>
        <end position="263"/>
    </location>
</feature>
<dbReference type="AlphaFoldDB" id="A0A7V7QNM5"/>
<comment type="catalytic activity">
    <reaction evidence="1">
        <text>ATP + protein L-histidine = ADP + protein N-phospho-L-histidine.</text>
        <dbReference type="EC" id="2.7.13.3"/>
    </reaction>
</comment>
<feature type="transmembrane region" description="Helical" evidence="9">
    <location>
        <begin position="20"/>
        <end position="45"/>
    </location>
</feature>
<keyword evidence="9" id="KW-0812">Transmembrane</keyword>
<keyword evidence="5" id="KW-0808">Transferase</keyword>
<feature type="coiled-coil region" evidence="8">
    <location>
        <begin position="261"/>
        <end position="295"/>
    </location>
</feature>